<dbReference type="InterPro" id="IPR020846">
    <property type="entry name" value="MFS_dom"/>
</dbReference>
<feature type="compositionally biased region" description="Polar residues" evidence="3">
    <location>
        <begin position="10"/>
        <end position="32"/>
    </location>
</feature>
<keyword evidence="7" id="KW-1185">Reference proteome</keyword>
<reference evidence="6 7" key="1">
    <citation type="journal article" date="2018" name="Nat. Ecol. Evol.">
        <title>Pezizomycetes genomes reveal the molecular basis of ectomycorrhizal truffle lifestyle.</title>
        <authorList>
            <person name="Murat C."/>
            <person name="Payen T."/>
            <person name="Noel B."/>
            <person name="Kuo A."/>
            <person name="Morin E."/>
            <person name="Chen J."/>
            <person name="Kohler A."/>
            <person name="Krizsan K."/>
            <person name="Balestrini R."/>
            <person name="Da Silva C."/>
            <person name="Montanini B."/>
            <person name="Hainaut M."/>
            <person name="Levati E."/>
            <person name="Barry K.W."/>
            <person name="Belfiori B."/>
            <person name="Cichocki N."/>
            <person name="Clum A."/>
            <person name="Dockter R.B."/>
            <person name="Fauchery L."/>
            <person name="Guy J."/>
            <person name="Iotti M."/>
            <person name="Le Tacon F."/>
            <person name="Lindquist E.A."/>
            <person name="Lipzen A."/>
            <person name="Malagnac F."/>
            <person name="Mello A."/>
            <person name="Molinier V."/>
            <person name="Miyauchi S."/>
            <person name="Poulain J."/>
            <person name="Riccioni C."/>
            <person name="Rubini A."/>
            <person name="Sitrit Y."/>
            <person name="Splivallo R."/>
            <person name="Traeger S."/>
            <person name="Wang M."/>
            <person name="Zifcakova L."/>
            <person name="Wipf D."/>
            <person name="Zambonelli A."/>
            <person name="Paolocci F."/>
            <person name="Nowrousian M."/>
            <person name="Ottonello S."/>
            <person name="Baldrian P."/>
            <person name="Spatafora J.W."/>
            <person name="Henrissat B."/>
            <person name="Nagy L.G."/>
            <person name="Aury J.M."/>
            <person name="Wincker P."/>
            <person name="Grigoriev I.V."/>
            <person name="Bonfante P."/>
            <person name="Martin F.M."/>
        </authorList>
    </citation>
    <scope>NUCLEOTIDE SEQUENCE [LARGE SCALE GENOMIC DNA]</scope>
    <source>
        <strain evidence="6 7">RN42</strain>
    </source>
</reference>
<keyword evidence="4" id="KW-0812">Transmembrane</keyword>
<dbReference type="EMBL" id="ML119791">
    <property type="protein sequence ID" value="RPA74402.1"/>
    <property type="molecule type" value="Genomic_DNA"/>
</dbReference>
<feature type="transmembrane region" description="Helical" evidence="4">
    <location>
        <begin position="358"/>
        <end position="376"/>
    </location>
</feature>
<organism evidence="6 7">
    <name type="scientific">Ascobolus immersus RN42</name>
    <dbReference type="NCBI Taxonomy" id="1160509"/>
    <lineage>
        <taxon>Eukaryota</taxon>
        <taxon>Fungi</taxon>
        <taxon>Dikarya</taxon>
        <taxon>Ascomycota</taxon>
        <taxon>Pezizomycotina</taxon>
        <taxon>Pezizomycetes</taxon>
        <taxon>Pezizales</taxon>
        <taxon>Ascobolaceae</taxon>
        <taxon>Ascobolus</taxon>
    </lineage>
</organism>
<dbReference type="GO" id="GO:0016020">
    <property type="term" value="C:membrane"/>
    <property type="evidence" value="ECO:0007669"/>
    <property type="project" value="UniProtKB-SubCell"/>
</dbReference>
<evidence type="ECO:0000256" key="1">
    <source>
        <dbReference type="ARBA" id="ARBA00004141"/>
    </source>
</evidence>
<gene>
    <name evidence="6" type="ORF">BJ508DRAFT_319603</name>
</gene>
<feature type="transmembrane region" description="Helical" evidence="4">
    <location>
        <begin position="224"/>
        <end position="244"/>
    </location>
</feature>
<feature type="region of interest" description="Disordered" evidence="3">
    <location>
        <begin position="1"/>
        <end position="62"/>
    </location>
</feature>
<dbReference type="STRING" id="1160509.A0A3N4HKL5"/>
<dbReference type="GO" id="GO:0022857">
    <property type="term" value="F:transmembrane transporter activity"/>
    <property type="evidence" value="ECO:0007669"/>
    <property type="project" value="InterPro"/>
</dbReference>
<feature type="transmembrane region" description="Helical" evidence="4">
    <location>
        <begin position="132"/>
        <end position="155"/>
    </location>
</feature>
<evidence type="ECO:0000313" key="6">
    <source>
        <dbReference type="EMBL" id="RPA74402.1"/>
    </source>
</evidence>
<feature type="transmembrane region" description="Helical" evidence="4">
    <location>
        <begin position="300"/>
        <end position="320"/>
    </location>
</feature>
<feature type="transmembrane region" description="Helical" evidence="4">
    <location>
        <begin position="428"/>
        <end position="448"/>
    </location>
</feature>
<feature type="transmembrane region" description="Helical" evidence="4">
    <location>
        <begin position="106"/>
        <end position="125"/>
    </location>
</feature>
<sequence length="457" mass="49381">MSMPFKIDSTPGSSNVNTPLPSYPPSLNGSHETLSKLSEKMQPPPEYSSDSVSTKEPGPPPNGGWSAWSQVVIGHLIIFNTWGYINSFGLFQAYYVDALQRPPSDIAWVGSVQIWLTFSFGAIAGRFTDAGYFKFVITLGLILQLIGIFGTSVATEYWQMFLAQGICQGIGCGLCFCSTVTVVSTYFTTKRSLAIASTACGAATGGIVFPLIAQQLLTKIGFGWTVRVMGFVVLANASIAIAFARARVPPRRSGPFIEWSAFKELPFVIFNIGAFLILWGVYVAYYYVKTYSHDILHAPPSTSFSLLIVINAVGIPGRLIPALISDRLIGPLSTFIPVVAGASILFYSWIAVDSLTTLFIFAGIYGFFGGGIQSLFPTASSSLTPDLQKRGVRMGMMFSIVSFATLTGPPLAGALIEKNHGNYLYAQIFGGSALFAGMCMLMVARFVCTGKEWKQKL</sequence>
<evidence type="ECO:0000259" key="5">
    <source>
        <dbReference type="PROSITE" id="PS50850"/>
    </source>
</evidence>
<evidence type="ECO:0000313" key="7">
    <source>
        <dbReference type="Proteomes" id="UP000275078"/>
    </source>
</evidence>
<dbReference type="AlphaFoldDB" id="A0A3N4HKL5"/>
<protein>
    <submittedName>
        <fullName evidence="6">MFS monocarboxylate transporter</fullName>
    </submittedName>
</protein>
<dbReference type="Gene3D" id="1.20.1250.20">
    <property type="entry name" value="MFS general substrate transporter like domains"/>
    <property type="match status" value="2"/>
</dbReference>
<accession>A0A3N4HKL5</accession>
<evidence type="ECO:0000256" key="2">
    <source>
        <dbReference type="ARBA" id="ARBA00006727"/>
    </source>
</evidence>
<feature type="transmembrane region" description="Helical" evidence="4">
    <location>
        <begin position="397"/>
        <end position="416"/>
    </location>
</feature>
<feature type="transmembrane region" description="Helical" evidence="4">
    <location>
        <begin position="193"/>
        <end position="212"/>
    </location>
</feature>
<feature type="transmembrane region" description="Helical" evidence="4">
    <location>
        <begin position="332"/>
        <end position="352"/>
    </location>
</feature>
<dbReference type="Proteomes" id="UP000275078">
    <property type="component" value="Unassembled WGS sequence"/>
</dbReference>
<feature type="transmembrane region" description="Helical" evidence="4">
    <location>
        <begin position="161"/>
        <end position="186"/>
    </location>
</feature>
<dbReference type="InterPro" id="IPR050327">
    <property type="entry name" value="Proton-linked_MCT"/>
</dbReference>
<name>A0A3N4HKL5_ASCIM</name>
<dbReference type="OrthoDB" id="6499973at2759"/>
<dbReference type="PANTHER" id="PTHR11360">
    <property type="entry name" value="MONOCARBOXYLATE TRANSPORTER"/>
    <property type="match status" value="1"/>
</dbReference>
<dbReference type="PANTHER" id="PTHR11360:SF130">
    <property type="entry name" value="MAJOR FACILITATOR SUPERFAMILY (MFS) PROFILE DOMAIN-CONTAINING PROTEIN-RELATED"/>
    <property type="match status" value="1"/>
</dbReference>
<keyword evidence="4" id="KW-0472">Membrane</keyword>
<keyword evidence="4" id="KW-1133">Transmembrane helix</keyword>
<proteinExistence type="inferred from homology"/>
<comment type="subcellular location">
    <subcellularLocation>
        <location evidence="1">Membrane</location>
        <topology evidence="1">Multi-pass membrane protein</topology>
    </subcellularLocation>
</comment>
<evidence type="ECO:0000256" key="4">
    <source>
        <dbReference type="SAM" id="Phobius"/>
    </source>
</evidence>
<feature type="domain" description="Major facilitator superfamily (MFS) profile" evidence="5">
    <location>
        <begin position="67"/>
        <end position="454"/>
    </location>
</feature>
<comment type="similarity">
    <text evidence="2">Belongs to the major facilitator superfamily. Monocarboxylate porter (TC 2.A.1.13) family.</text>
</comment>
<dbReference type="InterPro" id="IPR011701">
    <property type="entry name" value="MFS"/>
</dbReference>
<evidence type="ECO:0000256" key="3">
    <source>
        <dbReference type="SAM" id="MobiDB-lite"/>
    </source>
</evidence>
<feature type="transmembrane region" description="Helical" evidence="4">
    <location>
        <begin position="265"/>
        <end position="288"/>
    </location>
</feature>
<dbReference type="Pfam" id="PF07690">
    <property type="entry name" value="MFS_1"/>
    <property type="match status" value="1"/>
</dbReference>
<feature type="transmembrane region" description="Helical" evidence="4">
    <location>
        <begin position="71"/>
        <end position="94"/>
    </location>
</feature>
<dbReference type="InterPro" id="IPR036259">
    <property type="entry name" value="MFS_trans_sf"/>
</dbReference>
<dbReference type="PROSITE" id="PS50850">
    <property type="entry name" value="MFS"/>
    <property type="match status" value="1"/>
</dbReference>
<dbReference type="SUPFAM" id="SSF103473">
    <property type="entry name" value="MFS general substrate transporter"/>
    <property type="match status" value="1"/>
</dbReference>